<organism evidence="2 3">
    <name type="scientific">Papaver atlanticum</name>
    <dbReference type="NCBI Taxonomy" id="357466"/>
    <lineage>
        <taxon>Eukaryota</taxon>
        <taxon>Viridiplantae</taxon>
        <taxon>Streptophyta</taxon>
        <taxon>Embryophyta</taxon>
        <taxon>Tracheophyta</taxon>
        <taxon>Spermatophyta</taxon>
        <taxon>Magnoliopsida</taxon>
        <taxon>Ranunculales</taxon>
        <taxon>Papaveraceae</taxon>
        <taxon>Papaveroideae</taxon>
        <taxon>Papaver</taxon>
    </lineage>
</organism>
<reference evidence="2" key="1">
    <citation type="submission" date="2022-04" db="EMBL/GenBank/DDBJ databases">
        <title>A functionally conserved STORR gene fusion in Papaver species that diverged 16.8 million years ago.</title>
        <authorList>
            <person name="Catania T."/>
        </authorList>
    </citation>
    <scope>NUCLEOTIDE SEQUENCE</scope>
    <source>
        <strain evidence="2">S-188037</strain>
    </source>
</reference>
<accession>A0AAD4XHI0</accession>
<evidence type="ECO:0000256" key="1">
    <source>
        <dbReference type="SAM" id="SignalP"/>
    </source>
</evidence>
<comment type="caution">
    <text evidence="2">The sequence shown here is derived from an EMBL/GenBank/DDBJ whole genome shotgun (WGS) entry which is preliminary data.</text>
</comment>
<gene>
    <name evidence="2" type="ORF">MKW98_007149</name>
</gene>
<evidence type="ECO:0000313" key="3">
    <source>
        <dbReference type="Proteomes" id="UP001202328"/>
    </source>
</evidence>
<evidence type="ECO:0000313" key="2">
    <source>
        <dbReference type="EMBL" id="KAI3913133.1"/>
    </source>
</evidence>
<dbReference type="PANTHER" id="PTHR21529:SF4">
    <property type="entry name" value="TPR AND ANKYRIN REPEAT-CONTAINING PROTEIN 1"/>
    <property type="match status" value="1"/>
</dbReference>
<name>A0AAD4XHI0_9MAGN</name>
<dbReference type="Proteomes" id="UP001202328">
    <property type="component" value="Unassembled WGS sequence"/>
</dbReference>
<protein>
    <submittedName>
        <fullName evidence="2">Uncharacterized protein</fullName>
    </submittedName>
</protein>
<keyword evidence="1" id="KW-0732">Signal</keyword>
<dbReference type="InterPro" id="IPR039904">
    <property type="entry name" value="TRANK1"/>
</dbReference>
<feature type="signal peptide" evidence="1">
    <location>
        <begin position="1"/>
        <end position="15"/>
    </location>
</feature>
<keyword evidence="3" id="KW-1185">Reference proteome</keyword>
<proteinExistence type="predicted"/>
<dbReference type="AlphaFoldDB" id="A0AAD4XHI0"/>
<dbReference type="PANTHER" id="PTHR21529">
    <property type="entry name" value="MAMMARY TURMOR VIRUS RECEPTOR HOMOLOG 1, 2 MTVR1, 2"/>
    <property type="match status" value="1"/>
</dbReference>
<dbReference type="EMBL" id="JAJJMB010009541">
    <property type="protein sequence ID" value="KAI3913133.1"/>
    <property type="molecule type" value="Genomic_DNA"/>
</dbReference>
<feature type="chain" id="PRO_5042088667" evidence="1">
    <location>
        <begin position="16"/>
        <end position="315"/>
    </location>
</feature>
<sequence length="315" mass="36534">MCTAVLLIFMFGNLSEELYQVIIQHSDLSPSYKVLFKQLKESKTSGLVSVSLVSNFEKLIQETINYNWKKDLLFMLPSWVVYFLERLLFLVSSWHGSFFTLKSSVRETIPWGDLRCNSSSLSEADSKVFSRRYDIITVLPPEFAKILEKRGRRPNHKLLADILKEIGDPLVFLKAGNIQREFLIHNVLVIDVDMIHSREDILGILYPKNSECDGNDEMEYGSPSVGNVCFSSFDHTSYTEYAAEFDDDIPDYNIERTEFLDTETGEFSVAHFMQLFTNTSRVYMFWKRILEDISFHDCKPQMKLDICICLLENDI</sequence>